<gene>
    <name evidence="1" type="ORF">POCTA_138.1.T0080388</name>
</gene>
<dbReference type="OMA" id="NDNLWES"/>
<comment type="caution">
    <text evidence="1">The sequence shown here is derived from an EMBL/GenBank/DDBJ whole genome shotgun (WGS) entry which is preliminary data.</text>
</comment>
<dbReference type="AlphaFoldDB" id="A0A8S1SBQ9"/>
<evidence type="ECO:0000313" key="2">
    <source>
        <dbReference type="Proteomes" id="UP000683925"/>
    </source>
</evidence>
<dbReference type="EMBL" id="CAJJDP010000007">
    <property type="protein sequence ID" value="CAD8137445.1"/>
    <property type="molecule type" value="Genomic_DNA"/>
</dbReference>
<accession>A0A8S1SBQ9</accession>
<proteinExistence type="predicted"/>
<evidence type="ECO:0000313" key="1">
    <source>
        <dbReference type="EMBL" id="CAD8137445.1"/>
    </source>
</evidence>
<evidence type="ECO:0008006" key="3">
    <source>
        <dbReference type="Google" id="ProtNLM"/>
    </source>
</evidence>
<sequence>MNIQLAQKVVNQWRLFVEKKREVRSILVTQYKQSYLKVYYSYKEFKKKKFQQYVVANASKLIYKALKINLQRVQNLKQFIQKNKIKRFYILKQQDNLFRKITNLQSQNAIIKTIRPPKSAKCEHKNLIPLIFRNVQKAVILFNFHYMKKYYGETTMDKDMIKNEFLFYFTNYVTVKRPQKLYQLTAPENERYKYVLQKVDTFQSEEYTLFNYVELKNINVLKKIYIHNRKNKDQQLQLYFDYQLKEIGAACKIQKFFRGKKDRKRKGMIYSHIVGLINQSRAIFVIQKWFKRIRQFHRTNFFKDISFYISQIPTEHLYLDMEIYQKIQQIVQDQQYTIRFLEQYNTIVSDAEAVRLIFQSSKTQCLNLSTYQQTISQFDNTPVKIIPSWLIKQIQMVPISQQKFIDYSIIKQEMKSSKWSCRNRQYQKKQFEKLNDLTFQKQCDIYGLLHLGAKISFDHICKRSYIRFTYKSTSEARYRALALALITYKFKFNGVCIQMLNDNLWESPYQKQEQFLQKYYSKIQKAFKIESLELPSSNLQNQPSNCLILCQNEFQAEQFKLKQNEIQLQFYNDTSRIPLNFIWMSTQQIIKKVPIKIQNLQLSQNNTLKLSSILQKSSILYKRDAIEGDQQFEQSIQSKFYVSNELSPRSPKGEAINKSTHSPLKFSILCLDNPDVQFQEPKFKRRTEQTYLEFAMTSKYKTQNNPLNNSKVNGLYDFEGNNAQTLKKKNNQDLENISENTEYSHLQRRYKEFIQNENKTKVESIKSYKPNEKILLSEFSNLINKKEKKVKNNQIQTYRAKSIDRPTKKKYIYSQFSQSVTKREDYKDYSLAFPKIQQKSSKKQTLDSKLSNYQNCCNFPEDQYTMVKDTIKF</sequence>
<protein>
    <recommendedName>
        <fullName evidence="3">IQ calmodulin-binding motif protein</fullName>
    </recommendedName>
</protein>
<organism evidence="1 2">
    <name type="scientific">Paramecium octaurelia</name>
    <dbReference type="NCBI Taxonomy" id="43137"/>
    <lineage>
        <taxon>Eukaryota</taxon>
        <taxon>Sar</taxon>
        <taxon>Alveolata</taxon>
        <taxon>Ciliophora</taxon>
        <taxon>Intramacronucleata</taxon>
        <taxon>Oligohymenophorea</taxon>
        <taxon>Peniculida</taxon>
        <taxon>Parameciidae</taxon>
        <taxon>Paramecium</taxon>
    </lineage>
</organism>
<reference evidence="1" key="1">
    <citation type="submission" date="2021-01" db="EMBL/GenBank/DDBJ databases">
        <authorList>
            <consortium name="Genoscope - CEA"/>
            <person name="William W."/>
        </authorList>
    </citation>
    <scope>NUCLEOTIDE SEQUENCE</scope>
</reference>
<name>A0A8S1SBQ9_PAROT</name>
<dbReference type="Proteomes" id="UP000683925">
    <property type="component" value="Unassembled WGS sequence"/>
</dbReference>
<dbReference type="OrthoDB" id="305223at2759"/>
<keyword evidence="2" id="KW-1185">Reference proteome</keyword>